<protein>
    <submittedName>
        <fullName evidence="2">Quinone oxidoreductase YhfP</fullName>
    </submittedName>
</protein>
<feature type="domain" description="Enoyl reductase (ER)" evidence="1">
    <location>
        <begin position="13"/>
        <end position="325"/>
    </location>
</feature>
<accession>A0AAJ0PD39</accession>
<dbReference type="InterPro" id="IPR036291">
    <property type="entry name" value="NAD(P)-bd_dom_sf"/>
</dbReference>
<proteinExistence type="predicted"/>
<dbReference type="Gene3D" id="3.40.50.720">
    <property type="entry name" value="NAD(P)-binding Rossmann-like Domain"/>
    <property type="match status" value="1"/>
</dbReference>
<evidence type="ECO:0000259" key="1">
    <source>
        <dbReference type="SMART" id="SM00829"/>
    </source>
</evidence>
<dbReference type="Proteomes" id="UP000050828">
    <property type="component" value="Unassembled WGS sequence"/>
</dbReference>
<organism evidence="2 3">
    <name type="scientific">Latilactobacillus curvatus JCM 1096 = DSM 20019</name>
    <dbReference type="NCBI Taxonomy" id="1293592"/>
    <lineage>
        <taxon>Bacteria</taxon>
        <taxon>Bacillati</taxon>
        <taxon>Bacillota</taxon>
        <taxon>Bacilli</taxon>
        <taxon>Lactobacillales</taxon>
        <taxon>Lactobacillaceae</taxon>
        <taxon>Latilactobacillus</taxon>
    </lineage>
</organism>
<dbReference type="GO" id="GO:0043957">
    <property type="term" value="F:acryloyl-CoA reductase (NADPH) activity"/>
    <property type="evidence" value="ECO:0007669"/>
    <property type="project" value="TreeGrafter"/>
</dbReference>
<evidence type="ECO:0000313" key="2">
    <source>
        <dbReference type="EMBL" id="KRK92999.1"/>
    </source>
</evidence>
<dbReference type="NCBIfam" id="TIGR02823">
    <property type="entry name" value="oxido_YhdH"/>
    <property type="match status" value="1"/>
</dbReference>
<dbReference type="PANTHER" id="PTHR43677">
    <property type="entry name" value="SHORT-CHAIN DEHYDROGENASE/REDUCTASE"/>
    <property type="match status" value="1"/>
</dbReference>
<dbReference type="InterPro" id="IPR020843">
    <property type="entry name" value="ER"/>
</dbReference>
<gene>
    <name evidence="2" type="ORF">FC08_GL000143</name>
</gene>
<dbReference type="AlphaFoldDB" id="A0AAJ0PD39"/>
<name>A0AAJ0PD39_LATCU</name>
<dbReference type="InterPro" id="IPR013154">
    <property type="entry name" value="ADH-like_N"/>
</dbReference>
<evidence type="ECO:0000313" key="3">
    <source>
        <dbReference type="Proteomes" id="UP000050828"/>
    </source>
</evidence>
<dbReference type="PANTHER" id="PTHR43677:SF1">
    <property type="entry name" value="ACRYLYL-COA REDUCTASE ACUI-RELATED"/>
    <property type="match status" value="1"/>
</dbReference>
<dbReference type="GeneID" id="49610793"/>
<dbReference type="SMART" id="SM00829">
    <property type="entry name" value="PKS_ER"/>
    <property type="match status" value="1"/>
</dbReference>
<dbReference type="EMBL" id="AZDL01000011">
    <property type="protein sequence ID" value="KRK92999.1"/>
    <property type="molecule type" value="Genomic_DNA"/>
</dbReference>
<dbReference type="InterPro" id="IPR013149">
    <property type="entry name" value="ADH-like_C"/>
</dbReference>
<sequence>MVAYQALVLEQTDTTVSATYQTKLTPDLAKDGVLVKVAYSDINYKDRLAMNPKSGVLRHYPMTPGVDFAGEVVESDNPFFEAGDQVLCTGYETGITIAGGYAEYVKVPSEWLFKLPENLSLAETMQFGTAGFTAAIALSKLLRQAFTADHDTPLLITGATGGVGSFALTILAQLGFTNLTATTRDLQQTDYLLHLGATHVINTADLTAGPLKALSHQTFTGVIDTLGGPVLAHILPQVCAGGFVATCGNAAGATLETTVMPFILRGITLAGIDSVYYPRKDRKELWQLLATTFKPEIWPTVNLVAFSDLARELSQKTHKTGRVLVAFLSSNDVQIDT</sequence>
<dbReference type="Pfam" id="PF00107">
    <property type="entry name" value="ADH_zinc_N"/>
    <property type="match status" value="1"/>
</dbReference>
<dbReference type="SUPFAM" id="SSF51735">
    <property type="entry name" value="NAD(P)-binding Rossmann-fold domains"/>
    <property type="match status" value="1"/>
</dbReference>
<dbReference type="InterPro" id="IPR011032">
    <property type="entry name" value="GroES-like_sf"/>
</dbReference>
<dbReference type="Gene3D" id="3.90.180.10">
    <property type="entry name" value="Medium-chain alcohol dehydrogenases, catalytic domain"/>
    <property type="match status" value="1"/>
</dbReference>
<dbReference type="SUPFAM" id="SSF50129">
    <property type="entry name" value="GroES-like"/>
    <property type="match status" value="1"/>
</dbReference>
<dbReference type="InterPro" id="IPR051397">
    <property type="entry name" value="Zn-ADH-like_protein"/>
</dbReference>
<dbReference type="Pfam" id="PF08240">
    <property type="entry name" value="ADH_N"/>
    <property type="match status" value="1"/>
</dbReference>
<dbReference type="InterPro" id="IPR014188">
    <property type="entry name" value="Acrylyl-CoA_reductase_AcuI"/>
</dbReference>
<dbReference type="RefSeq" id="WP_054644051.1">
    <property type="nucleotide sequence ID" value="NZ_AZDL01000011.1"/>
</dbReference>
<dbReference type="CDD" id="cd05280">
    <property type="entry name" value="MDR_yhdh_yhfp"/>
    <property type="match status" value="1"/>
</dbReference>
<reference evidence="2 3" key="1">
    <citation type="journal article" date="2015" name="Genome Announc.">
        <title>Expanding the biotechnology potential of lactobacilli through comparative genomics of 213 strains and associated genera.</title>
        <authorList>
            <person name="Sun Z."/>
            <person name="Harris H.M."/>
            <person name="McCann A."/>
            <person name="Guo C."/>
            <person name="Argimon S."/>
            <person name="Zhang W."/>
            <person name="Yang X."/>
            <person name="Jeffery I.B."/>
            <person name="Cooney J.C."/>
            <person name="Kagawa T.F."/>
            <person name="Liu W."/>
            <person name="Song Y."/>
            <person name="Salvetti E."/>
            <person name="Wrobel A."/>
            <person name="Rasinkangas P."/>
            <person name="Parkhill J."/>
            <person name="Rea M.C."/>
            <person name="O'Sullivan O."/>
            <person name="Ritari J."/>
            <person name="Douillard F.P."/>
            <person name="Paul Ross R."/>
            <person name="Yang R."/>
            <person name="Briner A.E."/>
            <person name="Felis G.E."/>
            <person name="de Vos W.M."/>
            <person name="Barrangou R."/>
            <person name="Klaenhammer T.R."/>
            <person name="Caufield P.W."/>
            <person name="Cui Y."/>
            <person name="Zhang H."/>
            <person name="O'Toole P.W."/>
        </authorList>
    </citation>
    <scope>NUCLEOTIDE SEQUENCE [LARGE SCALE GENOMIC DNA]</scope>
    <source>
        <strain evidence="2 3">DSM 20019</strain>
    </source>
</reference>
<comment type="caution">
    <text evidence="2">The sequence shown here is derived from an EMBL/GenBank/DDBJ whole genome shotgun (WGS) entry which is preliminary data.</text>
</comment>